<reference evidence="7 8" key="1">
    <citation type="journal article" date="2019" name="Sci. Rep.">
        <title>Comparative genomics of chytrid fungi reveal insights into the obligate biotrophic and pathogenic lifestyle of Synchytrium endobioticum.</title>
        <authorList>
            <person name="van de Vossenberg B.T.L.H."/>
            <person name="Warris S."/>
            <person name="Nguyen H.D.T."/>
            <person name="van Gent-Pelzer M.P.E."/>
            <person name="Joly D.L."/>
            <person name="van de Geest H.C."/>
            <person name="Bonants P.J.M."/>
            <person name="Smith D.S."/>
            <person name="Levesque C.A."/>
            <person name="van der Lee T.A.J."/>
        </authorList>
    </citation>
    <scope>NUCLEOTIDE SEQUENCE [LARGE SCALE GENOMIC DNA]</scope>
    <source>
        <strain evidence="7 8">CBS 809.83</strain>
    </source>
</reference>
<dbReference type="InterPro" id="IPR009011">
    <property type="entry name" value="Man6P_isomerase_rcpt-bd_dom_sf"/>
</dbReference>
<comment type="caution">
    <text evidence="7">The sequence shown here is derived from an EMBL/GenBank/DDBJ whole genome shotgun (WGS) entry which is preliminary data.</text>
</comment>
<keyword evidence="8" id="KW-1185">Reference proteome</keyword>
<dbReference type="InterPro" id="IPR039794">
    <property type="entry name" value="Gtb1-like"/>
</dbReference>
<dbReference type="PANTHER" id="PTHR12630">
    <property type="entry name" value="N-LINKED OLIGOSACCHARIDE PROCESSING"/>
    <property type="match status" value="1"/>
</dbReference>
<dbReference type="Proteomes" id="UP000318582">
    <property type="component" value="Unassembled WGS sequence"/>
</dbReference>
<dbReference type="InterPro" id="IPR036607">
    <property type="entry name" value="PRKCSH"/>
</dbReference>
<dbReference type="InterPro" id="IPR044865">
    <property type="entry name" value="MRH_dom"/>
</dbReference>
<dbReference type="Gene3D" id="2.70.130.10">
    <property type="entry name" value="Mannose-6-phosphate receptor binding domain"/>
    <property type="match status" value="1"/>
</dbReference>
<name>A0A507E100_9FUNG</name>
<keyword evidence="3" id="KW-0256">Endoplasmic reticulum</keyword>
<dbReference type="InterPro" id="IPR028146">
    <property type="entry name" value="PRKCSH_N"/>
</dbReference>
<dbReference type="Pfam" id="PF12999">
    <property type="entry name" value="PRKCSH-like"/>
    <property type="match status" value="1"/>
</dbReference>
<proteinExistence type="predicted"/>
<sequence length="664" mass="74549">MTLITLKDLFQILSIFSNCQLSVGRFKYTALALLQIGAGCLHVAANSKDSKWTPDRALLGVHPSRRTTYTASASTDMFRCLDNSKEIPFVAVNDDYCDCPDGSDEPGTSACEKGVFHCKNENHLGADIPSSRVNDGICDPECCDGSDEYLGIVQCNNTCMETGESHRKKVEAERRLLAEGEKIAREYAIYAAKQASERASEIAQTTNKLEMLEKQVKKLTEMKTTAETLASSQTEEERAEEEKASDTTNTQGKCCPTRKKCKEMLEEQIGHNLLLQDRIDYLQEGVYHIENFSEAVRNDDVAVRDTFDLYDNYKLDYMPDPDEEDGSAPSVAAEPIPESTPEASSESASASAPRTDCCTKVKECRKRIGEEQENFLHLHDKLESLVKVFQHMDAVKAKSKREDEWVERAFERYADYRLQYRGEKIPPMPNVDELDVSRENRTEPITEPHVCDMSESWTDPRLAITECVPKYARSLWKEVANKVVQWSSPKPKSGGVRQDPIKIAAKLIEAQGAKTEAEAKLAELNNLKGIDFGPAGVWEKLYKQCFSTDALEYTYEVCLHDKAQQKPKSGAMSTGLGTFTRWGAREQGTEATKYKYMMYENGDRCWNGPARSVEVSLECGLETKLFSVVEMSKCEYSAKLRSPAACELSHENVLPPAWHSKDEL</sequence>
<accession>A0A507E100</accession>
<evidence type="ECO:0000313" key="8">
    <source>
        <dbReference type="Proteomes" id="UP000318582"/>
    </source>
</evidence>
<feature type="domain" description="MRH" evidence="6">
    <location>
        <begin position="543"/>
        <end position="648"/>
    </location>
</feature>
<dbReference type="EMBL" id="QEAQ01000051">
    <property type="protein sequence ID" value="TPX57524.1"/>
    <property type="molecule type" value="Genomic_DNA"/>
</dbReference>
<keyword evidence="2" id="KW-0732">Signal</keyword>
<dbReference type="STRING" id="109895.A0A507E100"/>
<dbReference type="SUPFAM" id="SSF50911">
    <property type="entry name" value="Mannose 6-phosphate receptor domain"/>
    <property type="match status" value="1"/>
</dbReference>
<dbReference type="PANTHER" id="PTHR12630:SF1">
    <property type="entry name" value="GLUCOSIDASE 2 SUBUNIT BETA"/>
    <property type="match status" value="1"/>
</dbReference>
<dbReference type="AlphaFoldDB" id="A0A507E100"/>
<evidence type="ECO:0000256" key="5">
    <source>
        <dbReference type="SAM" id="MobiDB-lite"/>
    </source>
</evidence>
<gene>
    <name evidence="7" type="ORF">PhCBS80983_g03773</name>
</gene>
<organism evidence="7 8">
    <name type="scientific">Powellomyces hirtus</name>
    <dbReference type="NCBI Taxonomy" id="109895"/>
    <lineage>
        <taxon>Eukaryota</taxon>
        <taxon>Fungi</taxon>
        <taxon>Fungi incertae sedis</taxon>
        <taxon>Chytridiomycota</taxon>
        <taxon>Chytridiomycota incertae sedis</taxon>
        <taxon>Chytridiomycetes</taxon>
        <taxon>Spizellomycetales</taxon>
        <taxon>Powellomycetaceae</taxon>
        <taxon>Powellomyces</taxon>
    </lineage>
</organism>
<dbReference type="GO" id="GO:0006491">
    <property type="term" value="P:N-glycan processing"/>
    <property type="evidence" value="ECO:0007669"/>
    <property type="project" value="TreeGrafter"/>
</dbReference>
<evidence type="ECO:0000256" key="1">
    <source>
        <dbReference type="ARBA" id="ARBA00022387"/>
    </source>
</evidence>
<dbReference type="GO" id="GO:0017177">
    <property type="term" value="C:glucosidase II complex"/>
    <property type="evidence" value="ECO:0007669"/>
    <property type="project" value="TreeGrafter"/>
</dbReference>
<protein>
    <recommendedName>
        <fullName evidence="1">Glucosidase 2 subunit beta</fullName>
    </recommendedName>
</protein>
<dbReference type="Pfam" id="PF13015">
    <property type="entry name" value="PRKCSH_1"/>
    <property type="match status" value="1"/>
</dbReference>
<feature type="region of interest" description="Disordered" evidence="5">
    <location>
        <begin position="316"/>
        <end position="352"/>
    </location>
</feature>
<evidence type="ECO:0000256" key="4">
    <source>
        <dbReference type="ARBA" id="ARBA00023157"/>
    </source>
</evidence>
<evidence type="ECO:0000256" key="2">
    <source>
        <dbReference type="ARBA" id="ARBA00022729"/>
    </source>
</evidence>
<evidence type="ECO:0000313" key="7">
    <source>
        <dbReference type="EMBL" id="TPX57524.1"/>
    </source>
</evidence>
<feature type="compositionally biased region" description="Low complexity" evidence="5">
    <location>
        <begin position="332"/>
        <end position="352"/>
    </location>
</feature>
<evidence type="ECO:0000259" key="6">
    <source>
        <dbReference type="PROSITE" id="PS51914"/>
    </source>
</evidence>
<dbReference type="PROSITE" id="PS51914">
    <property type="entry name" value="MRH"/>
    <property type="match status" value="1"/>
</dbReference>
<evidence type="ECO:0000256" key="3">
    <source>
        <dbReference type="ARBA" id="ARBA00022824"/>
    </source>
</evidence>
<feature type="region of interest" description="Disordered" evidence="5">
    <location>
        <begin position="226"/>
        <end position="255"/>
    </location>
</feature>
<keyword evidence="4" id="KW-1015">Disulfide bond</keyword>